<dbReference type="InterPro" id="IPR011012">
    <property type="entry name" value="Longin-like_dom_sf"/>
</dbReference>
<keyword evidence="4" id="KW-0472">Membrane</keyword>
<comment type="similarity">
    <text evidence="5">Belongs to the adaptor complexes medium subunit family.</text>
</comment>
<reference evidence="8" key="1">
    <citation type="submission" date="2023-03" db="EMBL/GenBank/DDBJ databases">
        <title>Mating type loci evolution in Malassezia.</title>
        <authorList>
            <person name="Coelho M.A."/>
        </authorList>
    </citation>
    <scope>NUCLEOTIDE SEQUENCE</scope>
    <source>
        <strain evidence="8">CBS 11721</strain>
    </source>
</reference>
<organism evidence="8 9">
    <name type="scientific">Malassezia cuniculi</name>
    <dbReference type="NCBI Taxonomy" id="948313"/>
    <lineage>
        <taxon>Eukaryota</taxon>
        <taxon>Fungi</taxon>
        <taxon>Dikarya</taxon>
        <taxon>Basidiomycota</taxon>
        <taxon>Ustilaginomycotina</taxon>
        <taxon>Malasseziomycetes</taxon>
        <taxon>Malasseziales</taxon>
        <taxon>Malasseziaceae</taxon>
        <taxon>Malassezia</taxon>
    </lineage>
</organism>
<dbReference type="GO" id="GO:0016192">
    <property type="term" value="P:vesicle-mediated transport"/>
    <property type="evidence" value="ECO:0007669"/>
    <property type="project" value="InterPro"/>
</dbReference>
<dbReference type="PIRSF" id="PIRSF005992">
    <property type="entry name" value="Clathrin_mu"/>
    <property type="match status" value="1"/>
</dbReference>
<feature type="domain" description="MHD" evidence="7">
    <location>
        <begin position="240"/>
        <end position="524"/>
    </location>
</feature>
<evidence type="ECO:0000256" key="1">
    <source>
        <dbReference type="ARBA" id="ARBA00004308"/>
    </source>
</evidence>
<evidence type="ECO:0000313" key="9">
    <source>
        <dbReference type="Proteomes" id="UP001219933"/>
    </source>
</evidence>
<dbReference type="AlphaFoldDB" id="A0AAF0EVB5"/>
<dbReference type="PANTHER" id="PTHR10529">
    <property type="entry name" value="AP COMPLEX SUBUNIT MU"/>
    <property type="match status" value="1"/>
</dbReference>
<dbReference type="GO" id="GO:0030131">
    <property type="term" value="C:clathrin adaptor complex"/>
    <property type="evidence" value="ECO:0007669"/>
    <property type="project" value="UniProtKB-UniRule"/>
</dbReference>
<comment type="subcellular location">
    <subcellularLocation>
        <location evidence="1">Endomembrane system</location>
    </subcellularLocation>
</comment>
<keyword evidence="2 5" id="KW-0813">Transport</keyword>
<evidence type="ECO:0000256" key="5">
    <source>
        <dbReference type="PIRNR" id="PIRNR005992"/>
    </source>
</evidence>
<evidence type="ECO:0000259" key="7">
    <source>
        <dbReference type="PROSITE" id="PS51072"/>
    </source>
</evidence>
<feature type="compositionally biased region" description="Acidic residues" evidence="6">
    <location>
        <begin position="65"/>
        <end position="90"/>
    </location>
</feature>
<evidence type="ECO:0000256" key="6">
    <source>
        <dbReference type="SAM" id="MobiDB-lite"/>
    </source>
</evidence>
<dbReference type="PRINTS" id="PR00314">
    <property type="entry name" value="CLATHRINADPT"/>
</dbReference>
<dbReference type="InterPro" id="IPR050431">
    <property type="entry name" value="Adaptor_comp_med_subunit"/>
</dbReference>
<dbReference type="Pfam" id="PF00928">
    <property type="entry name" value="Adap_comp_sub"/>
    <property type="match status" value="1"/>
</dbReference>
<proteinExistence type="inferred from homology"/>
<gene>
    <name evidence="8" type="ORF">MCUN1_002044</name>
</gene>
<dbReference type="SUPFAM" id="SSF64356">
    <property type="entry name" value="SNARE-like"/>
    <property type="match status" value="1"/>
</dbReference>
<keyword evidence="9" id="KW-1185">Reference proteome</keyword>
<name>A0AAF0EVB5_9BASI</name>
<evidence type="ECO:0000256" key="4">
    <source>
        <dbReference type="ARBA" id="ARBA00023136"/>
    </source>
</evidence>
<dbReference type="Proteomes" id="UP001219933">
    <property type="component" value="Chromosome 3"/>
</dbReference>
<sequence length="524" mass="57077">MDGLIIVGASGRPIVLSRFRHRLPTYPLLHVDYLNDAIAAAEREHGTDEVEPILRVPIGGQDWGGSDDEADDEEEDDEAVSDDESSEEEGNVWSSEPPRAQEPPSQIASDTSVLCHIKAGKLRILCPVSREIDPLIPFAFMRCVVGVLLEYLVGTDDESQLTEDLVCKHFDTVYQLIEEMLDGEGNVVMTEVNSLKDVVLPPSWLDRIIETVGIGSHSERTRTSLSSPIPWRRPNSKYTRNEVYLDLIESLEGIVSADGTPVGLDLWGSILCTAKLSGMPALRVSLNTPSMLQDTSFHHCVRISTWNSHKQLHFVPPDGTIKLAEYRLAPTTGLSKNAPFTRRTATTSSPADLPLTLEVTCTPSNTGTSISIAVHSSVSDKHDLEDVVIDWDLSPAAQGVDASTREYNTSTRISAAATSLSGGPVDSRSVPGGHTGSTVIFDREKHTLRWTIPKLPSGSMVALNGMILSSQPTCIPAYALGVSFQAVGASHSGLRIKSINIEQEQYVPNKGVKSILKGNIEWRR</sequence>
<evidence type="ECO:0000313" key="8">
    <source>
        <dbReference type="EMBL" id="WFD35194.1"/>
    </source>
</evidence>
<dbReference type="InterPro" id="IPR028565">
    <property type="entry name" value="MHD"/>
</dbReference>
<dbReference type="GO" id="GO:0006886">
    <property type="term" value="P:intracellular protein transport"/>
    <property type="evidence" value="ECO:0007669"/>
    <property type="project" value="UniProtKB-UniRule"/>
</dbReference>
<evidence type="ECO:0000256" key="2">
    <source>
        <dbReference type="ARBA" id="ARBA00022448"/>
    </source>
</evidence>
<protein>
    <recommendedName>
        <fullName evidence="7">MHD domain-containing protein</fullName>
    </recommendedName>
</protein>
<feature type="region of interest" description="Disordered" evidence="6">
    <location>
        <begin position="44"/>
        <end position="108"/>
    </location>
</feature>
<evidence type="ECO:0000256" key="3">
    <source>
        <dbReference type="ARBA" id="ARBA00022927"/>
    </source>
</evidence>
<accession>A0AAF0EVB5</accession>
<dbReference type="Gene3D" id="2.60.40.1170">
    <property type="entry name" value="Mu homology domain, subdomain B"/>
    <property type="match status" value="2"/>
</dbReference>
<dbReference type="Gene3D" id="3.30.450.60">
    <property type="match status" value="1"/>
</dbReference>
<dbReference type="InterPro" id="IPR036168">
    <property type="entry name" value="AP2_Mu_C_sf"/>
</dbReference>
<dbReference type="SUPFAM" id="SSF49447">
    <property type="entry name" value="Second domain of Mu2 adaptin subunit (ap50) of ap2 adaptor"/>
    <property type="match status" value="1"/>
</dbReference>
<dbReference type="PROSITE" id="PS51072">
    <property type="entry name" value="MHD"/>
    <property type="match status" value="1"/>
</dbReference>
<dbReference type="InterPro" id="IPR001392">
    <property type="entry name" value="Clathrin_mu"/>
</dbReference>
<keyword evidence="3 5" id="KW-0653">Protein transport</keyword>
<dbReference type="GO" id="GO:0012505">
    <property type="term" value="C:endomembrane system"/>
    <property type="evidence" value="ECO:0007669"/>
    <property type="project" value="UniProtKB-SubCell"/>
</dbReference>
<dbReference type="EMBL" id="CP119879">
    <property type="protein sequence ID" value="WFD35194.1"/>
    <property type="molecule type" value="Genomic_DNA"/>
</dbReference>